<keyword evidence="9" id="KW-1185">Reference proteome</keyword>
<feature type="transmembrane region" description="Helical" evidence="6">
    <location>
        <begin position="12"/>
        <end position="33"/>
    </location>
</feature>
<keyword evidence="4 6" id="KW-0472">Membrane</keyword>
<feature type="transmembrane region" description="Helical" evidence="6">
    <location>
        <begin position="572"/>
        <end position="591"/>
    </location>
</feature>
<dbReference type="PANTHER" id="PTHR13325:SF3">
    <property type="entry name" value="MEMBRANE-BOUND TRANSCRIPTION FACTOR SITE-2 PROTEASE"/>
    <property type="match status" value="1"/>
</dbReference>
<dbReference type="GO" id="GO:0004222">
    <property type="term" value="F:metalloendopeptidase activity"/>
    <property type="evidence" value="ECO:0007669"/>
    <property type="project" value="InterPro"/>
</dbReference>
<dbReference type="RefSeq" id="XP_012050491.1">
    <property type="nucleotide sequence ID" value="XM_012195101.1"/>
</dbReference>
<dbReference type="GO" id="GO:0005737">
    <property type="term" value="C:cytoplasm"/>
    <property type="evidence" value="ECO:0007669"/>
    <property type="project" value="TreeGrafter"/>
</dbReference>
<evidence type="ECO:0000256" key="5">
    <source>
        <dbReference type="ARBA" id="ARBA00032658"/>
    </source>
</evidence>
<feature type="transmembrane region" description="Helical" evidence="6">
    <location>
        <begin position="98"/>
        <end position="119"/>
    </location>
</feature>
<evidence type="ECO:0000256" key="3">
    <source>
        <dbReference type="ARBA" id="ARBA00022989"/>
    </source>
</evidence>
<evidence type="ECO:0000313" key="9">
    <source>
        <dbReference type="Proteomes" id="UP000010091"/>
    </source>
</evidence>
<reference evidence="8 9" key="1">
    <citation type="journal article" date="2014" name="PLoS Genet.">
        <title>Analysis of the genome and transcriptome of Cryptococcus neoformans var. grubii reveals complex RNA expression and microevolution leading to virulence attenuation.</title>
        <authorList>
            <person name="Janbon G."/>
            <person name="Ormerod K.L."/>
            <person name="Paulet D."/>
            <person name="Byrnes E.J.III."/>
            <person name="Yadav V."/>
            <person name="Chatterjee G."/>
            <person name="Mullapudi N."/>
            <person name="Hon C.C."/>
            <person name="Billmyre R.B."/>
            <person name="Brunel F."/>
            <person name="Bahn Y.S."/>
            <person name="Chen W."/>
            <person name="Chen Y."/>
            <person name="Chow E.W."/>
            <person name="Coppee J.Y."/>
            <person name="Floyd-Averette A."/>
            <person name="Gaillardin C."/>
            <person name="Gerik K.J."/>
            <person name="Goldberg J."/>
            <person name="Gonzalez-Hilarion S."/>
            <person name="Gujja S."/>
            <person name="Hamlin J.L."/>
            <person name="Hsueh Y.P."/>
            <person name="Ianiri G."/>
            <person name="Jones S."/>
            <person name="Kodira C.D."/>
            <person name="Kozubowski L."/>
            <person name="Lam W."/>
            <person name="Marra M."/>
            <person name="Mesner L.D."/>
            <person name="Mieczkowski P.A."/>
            <person name="Moyrand F."/>
            <person name="Nielsen K."/>
            <person name="Proux C."/>
            <person name="Rossignol T."/>
            <person name="Schein J.E."/>
            <person name="Sun S."/>
            <person name="Wollschlaeger C."/>
            <person name="Wood I.A."/>
            <person name="Zeng Q."/>
            <person name="Neuveglise C."/>
            <person name="Newlon C.S."/>
            <person name="Perfect J.R."/>
            <person name="Lodge J.K."/>
            <person name="Idnurm A."/>
            <person name="Stajich J.E."/>
            <person name="Kronstad J.W."/>
            <person name="Sanyal K."/>
            <person name="Heitman J."/>
            <person name="Fraser J.A."/>
            <person name="Cuomo C.A."/>
            <person name="Dietrich F.S."/>
        </authorList>
    </citation>
    <scope>NUCLEOTIDE SEQUENCE [LARGE SCALE GENOMIC DNA]</scope>
    <source>
        <strain evidence="9">H99 / ATCC 208821 / CBS 10515 / FGSC 9487</strain>
    </source>
</reference>
<dbReference type="EMBL" id="CP003826">
    <property type="protein sequence ID" value="AFR96060.1"/>
    <property type="molecule type" value="Genomic_DNA"/>
</dbReference>
<proteinExistence type="predicted"/>
<dbReference type="GO" id="GO:1905897">
    <property type="term" value="P:regulation of response to endoplasmic reticulum stress"/>
    <property type="evidence" value="ECO:0007669"/>
    <property type="project" value="TreeGrafter"/>
</dbReference>
<dbReference type="InterPro" id="IPR008915">
    <property type="entry name" value="Peptidase_M50"/>
</dbReference>
<comment type="subcellular location">
    <subcellularLocation>
        <location evidence="1">Endomembrane system</location>
        <topology evidence="1">Multi-pass membrane protein</topology>
    </subcellularLocation>
</comment>
<accession>J9VWI2</accession>
<dbReference type="OrthoDB" id="7694678at2759"/>
<dbReference type="PANTHER" id="PTHR13325">
    <property type="entry name" value="PROTEASE M50 MEMBRANE-BOUND TRANSCRIPTION FACTOR SITE 2 PROTEASE"/>
    <property type="match status" value="1"/>
</dbReference>
<protein>
    <recommendedName>
        <fullName evidence="5">Endopeptidase S2P</fullName>
    </recommendedName>
</protein>
<gene>
    <name evidence="8" type="ORF">CNAG_05742</name>
</gene>
<keyword evidence="2 6" id="KW-0812">Transmembrane</keyword>
<evidence type="ECO:0000259" key="7">
    <source>
        <dbReference type="Pfam" id="PF02163"/>
    </source>
</evidence>
<evidence type="ECO:0000256" key="1">
    <source>
        <dbReference type="ARBA" id="ARBA00004127"/>
    </source>
</evidence>
<dbReference type="InterPro" id="IPR001193">
    <property type="entry name" value="MBTPS2"/>
</dbReference>
<evidence type="ECO:0000256" key="4">
    <source>
        <dbReference type="ARBA" id="ARBA00023136"/>
    </source>
</evidence>
<dbReference type="GO" id="GO:0016020">
    <property type="term" value="C:membrane"/>
    <property type="evidence" value="ECO:0007669"/>
    <property type="project" value="InterPro"/>
</dbReference>
<organism evidence="8 9">
    <name type="scientific">Cryptococcus neoformans (strain H99 / ATCC 208821 / CBS 10515 / FGSC 9487)</name>
    <name type="common">Cryptococcus neoformans var. grubii serotype A</name>
    <dbReference type="NCBI Taxonomy" id="235443"/>
    <lineage>
        <taxon>Eukaryota</taxon>
        <taxon>Fungi</taxon>
        <taxon>Dikarya</taxon>
        <taxon>Basidiomycota</taxon>
        <taxon>Agaricomycotina</taxon>
        <taxon>Tremellomycetes</taxon>
        <taxon>Tremellales</taxon>
        <taxon>Cryptococcaceae</taxon>
        <taxon>Cryptococcus</taxon>
        <taxon>Cryptococcus neoformans species complex</taxon>
    </lineage>
</organism>
<dbReference type="VEuPathDB" id="FungiDB:CNAG_05742"/>
<evidence type="ECO:0000256" key="2">
    <source>
        <dbReference type="ARBA" id="ARBA00022692"/>
    </source>
</evidence>
<name>J9VWI2_CRYN9</name>
<dbReference type="KEGG" id="cng:CNAG_05742"/>
<dbReference type="AlphaFoldDB" id="J9VWI2"/>
<dbReference type="Pfam" id="PF02163">
    <property type="entry name" value="Peptidase_M50"/>
    <property type="match status" value="1"/>
</dbReference>
<dbReference type="GO" id="GO:0031293">
    <property type="term" value="P:membrane protein intracellular domain proteolysis"/>
    <property type="evidence" value="ECO:0007669"/>
    <property type="project" value="TreeGrafter"/>
</dbReference>
<keyword evidence="3 6" id="KW-1133">Transmembrane helix</keyword>
<feature type="transmembrane region" description="Helical" evidence="6">
    <location>
        <begin position="258"/>
        <end position="277"/>
    </location>
</feature>
<dbReference type="HOGENOM" id="CLU_021808_0_0_1"/>
<dbReference type="GO" id="GO:0012505">
    <property type="term" value="C:endomembrane system"/>
    <property type="evidence" value="ECO:0007669"/>
    <property type="project" value="UniProtKB-SubCell"/>
</dbReference>
<dbReference type="GeneID" id="23889035"/>
<sequence length="594" mass="65138">MLFSLLTVPTSILLLLVYILNVVTLLPTANFTVPLHRPTSTSAGDLLPAAPIKGSWNVIWQPPSLLSLWTSALNSLPSSILTVLKFRNIQRLKKFYDFSIGACLLGVAMGTGGAGWITYRVWMDVWRELEGHVRLSADAEGEVVEGVGQEIVKRALAPVIEVSTAIGGATGGGLRPLIPGLTVPWSHTPSLILALVVNQLIHELGHALSASLDDIQPSKLSFNLHYFLPSMTVEFPSVQSLTANGKMRIASSGPAHNLIIWFILWLLTFSGFSGIFWKTQSSGGVVVQDVNWTSPLARHLQPDDIITHLNDISLSPTSFSPSPVEKWISYLTSSIEDDPGRGWCITRSDFLALSPTLCDFRTQKGQGAIPFRSVETHGYPEEPVERCIHPHPILDIPSKACPCPDQNWLCVRPKATNILRIRVVGRKEKVVLWEGAREEVLRDVNVGVQAGRIWSAGTRTLGLILRYTQIIALSLFLFNLLPLPSTDGSQLLEALTEWTPTGNPVKSLTAKSMQATLNTPGSRELTEAEGYELASDEEADIGLKGDQPGNSGIREKPKVAKWKRFLRITAQVYMVAVCVMWVIGWGMILLLQSS</sequence>
<dbReference type="Proteomes" id="UP000010091">
    <property type="component" value="Chromosome 7"/>
</dbReference>
<feature type="domain" description="Peptidase M50" evidence="7">
    <location>
        <begin position="191"/>
        <end position="504"/>
    </location>
</feature>
<evidence type="ECO:0000313" key="8">
    <source>
        <dbReference type="EMBL" id="AFR96060.1"/>
    </source>
</evidence>
<evidence type="ECO:0000256" key="6">
    <source>
        <dbReference type="SAM" id="Phobius"/>
    </source>
</evidence>
<dbReference type="MEROPS" id="M50.008"/>